<dbReference type="RefSeq" id="WP_344993397.1">
    <property type="nucleotide sequence ID" value="NZ_BAABFR010000018.1"/>
</dbReference>
<keyword evidence="2" id="KW-1185">Reference proteome</keyword>
<evidence type="ECO:0000313" key="1">
    <source>
        <dbReference type="EMBL" id="GAA4389320.1"/>
    </source>
</evidence>
<evidence type="ECO:0008006" key="3">
    <source>
        <dbReference type="Google" id="ProtNLM"/>
    </source>
</evidence>
<accession>A0ABP8JDV9</accession>
<comment type="caution">
    <text evidence="1">The sequence shown here is derived from an EMBL/GenBank/DDBJ whole genome shotgun (WGS) entry which is preliminary data.</text>
</comment>
<gene>
    <name evidence="1" type="ORF">GCM10023147_15890</name>
</gene>
<name>A0ABP8JDV9_9ACTN</name>
<proteinExistence type="predicted"/>
<sequence length="424" mass="46819">MTTPTHAPPTAFRWHEACAAGPHRRIRDAVLRATGFDLFPSDAVAEEFARLRTVGDPLAERFVAATTDDALAPERTRAFVDAALADGVEAAITALELDDAAAAAARALFMEFETAPDWLDPTLIEEGAAVWRRWGYDLGAVGNAGTLDTYTEGSLAVPLSLSGGYAGASALHRFLETSRWWIEVSRPGALLTPGSRGRALSLKVRVMHVAVRRGVQRHPEWDAERWGLPISQAEMLLTLLGGSVGPASGLYALGYLTSPREIRASLHFNRYLGHLLGAQPDPIYPTTITDGLRLLFMFDAARSYDAGEAGRELIESFVPAFAPQPGQRWRDRLRARWHLSVQAGHTRLFMLPWNRQEYRLPPSAPGVTYLAARFPLVAAIEFARHLSPTVDRAWQRQSVVGWERWHRWALGNEAEAFSAGTLRR</sequence>
<reference evidence="2" key="1">
    <citation type="journal article" date="2019" name="Int. J. Syst. Evol. Microbiol.">
        <title>The Global Catalogue of Microorganisms (GCM) 10K type strain sequencing project: providing services to taxonomists for standard genome sequencing and annotation.</title>
        <authorList>
            <consortium name="The Broad Institute Genomics Platform"/>
            <consortium name="The Broad Institute Genome Sequencing Center for Infectious Disease"/>
            <person name="Wu L."/>
            <person name="Ma J."/>
        </authorList>
    </citation>
    <scope>NUCLEOTIDE SEQUENCE [LARGE SCALE GENOMIC DNA]</scope>
    <source>
        <strain evidence="2">JCM 17688</strain>
    </source>
</reference>
<dbReference type="PANTHER" id="PTHR37539:SF1">
    <property type="entry name" value="ER-BOUND OXYGENASE MPAB_MPAB'_RUBBER OXYGENASE CATALYTIC DOMAIN-CONTAINING PROTEIN"/>
    <property type="match status" value="1"/>
</dbReference>
<dbReference type="EMBL" id="BAABFR010000018">
    <property type="protein sequence ID" value="GAA4389320.1"/>
    <property type="molecule type" value="Genomic_DNA"/>
</dbReference>
<protein>
    <recommendedName>
        <fullName evidence="3">ER-bound oxygenase mpaB/mpaB'/Rubber oxygenase catalytic domain-containing protein</fullName>
    </recommendedName>
</protein>
<dbReference type="InterPro" id="IPR037473">
    <property type="entry name" value="Lcp-like"/>
</dbReference>
<dbReference type="Proteomes" id="UP001500635">
    <property type="component" value="Unassembled WGS sequence"/>
</dbReference>
<evidence type="ECO:0000313" key="2">
    <source>
        <dbReference type="Proteomes" id="UP001500635"/>
    </source>
</evidence>
<organism evidence="1 2">
    <name type="scientific">Tsukamurella soli</name>
    <dbReference type="NCBI Taxonomy" id="644556"/>
    <lineage>
        <taxon>Bacteria</taxon>
        <taxon>Bacillati</taxon>
        <taxon>Actinomycetota</taxon>
        <taxon>Actinomycetes</taxon>
        <taxon>Mycobacteriales</taxon>
        <taxon>Tsukamurellaceae</taxon>
        <taxon>Tsukamurella</taxon>
    </lineage>
</organism>
<dbReference type="PANTHER" id="PTHR37539">
    <property type="entry name" value="SECRETED PROTEIN-RELATED"/>
    <property type="match status" value="1"/>
</dbReference>